<keyword evidence="6" id="KW-1185">Reference proteome</keyword>
<protein>
    <submittedName>
        <fullName evidence="5">Tetratricopeptide repeat-containing protein</fullName>
    </submittedName>
</protein>
<evidence type="ECO:0000256" key="2">
    <source>
        <dbReference type="ARBA" id="ARBA00022803"/>
    </source>
</evidence>
<evidence type="ECO:0000313" key="5">
    <source>
        <dbReference type="EMBL" id="SEO07463.1"/>
    </source>
</evidence>
<evidence type="ECO:0000256" key="3">
    <source>
        <dbReference type="PROSITE-ProRule" id="PRU00339"/>
    </source>
</evidence>
<evidence type="ECO:0000259" key="4">
    <source>
        <dbReference type="Pfam" id="PF17128"/>
    </source>
</evidence>
<feature type="repeat" description="TPR" evidence="3">
    <location>
        <begin position="1056"/>
        <end position="1089"/>
    </location>
</feature>
<keyword evidence="1" id="KW-0677">Repeat</keyword>
<gene>
    <name evidence="5" type="ORF">SAMN05192574_105207</name>
</gene>
<dbReference type="RefSeq" id="WP_167668010.1">
    <property type="nucleotide sequence ID" value="NZ_FOCL01000005.1"/>
</dbReference>
<evidence type="ECO:0000313" key="6">
    <source>
        <dbReference type="Proteomes" id="UP000198942"/>
    </source>
</evidence>
<dbReference type="PANTHER" id="PTHR44943:SF10">
    <property type="match status" value="1"/>
</dbReference>
<evidence type="ECO:0000256" key="1">
    <source>
        <dbReference type="ARBA" id="ARBA00022737"/>
    </source>
</evidence>
<dbReference type="SUPFAM" id="SSF48452">
    <property type="entry name" value="TPR-like"/>
    <property type="match status" value="3"/>
</dbReference>
<sequence length="1099" mass="122461">MIGIAFLAIPSFVSAQEPVTIREVEQVIPTYMSGLPDPNPMFFFGKESQGAEGRIYPYPLYDNLTNKLGEKTYQLIYLENEYVKIGILPEIGGRIFSALDKTNNYDFVYNQHVIKPALIGLIGSWISGGIEWNIPHHHRASTFMPVQWSKEEHADGSKTIWVGELEIRQRMRWAVGYTLRPGSSVLECAVRIINRTPLANTMLCFANVAVHTNKDYQVIFPPATQWATGHKKREFFKWPVVDMLDMSFYKNNYKSASWFAVNNQDDFVAGYDHGVNAGTMTIADHHIVPGKKFFTWGVDNMWDKILTDKDGPYLEIMVGAYSDNQPDYSWLQPFEERSFLMSWYPFRGIGGVKNSNLDAAVNLEVKAGKAVLGFYTTHAYKSASVSLRAGDKTLIQESITIDPGKPYTAEITLPVGLDEHDLRASITAGGRELVSYSPVRLVPVPKPVGTLPVGRPQTIKNDEELFLAGQRVDQFHDARLDADLYWEELLKRDSGNVSANTGMGILNLQKAKYTTAEKYFNKALARLTAQYTTPKNAEPLYYLGVALKAQGRLEDAYAAFYKATWSQEWKSPSFFSLAEISSLNGNYAEALNLVNQALDANALNLRAYGLKAALLRKLGRTEEALNLLAYASEKTDPLDVRFMAEKWLATKAGDDYERLVKTLTENQPDAQEVAAEYYDAGLWSDGLAVLETIVLKDGGNTVSPLVYYYLGDFAEKLNEKEPAAAYRHKASLQLPDYVFPFQSEVINVLRRAMLANRKDAKAPYYLGNLLYDWQPEEAFSLWQASAAIDPEFPVTWRNLAIAYAHLPGKDSQIKAIASLEKAVSFKNPYPTHFAELDRLYKAAGTSVTKRLSILEKNEAVVAQNDEALGDMITLKIFTGKADAAIQLLQSRTFSIWEGGSAFNTGLAWADAHLVRGLKFYRAMKYQEAIADFEAALLPPDNLRAEQRFDVHKVALFYWTGCAYAALGEKKKADIAWKNTFALKETEYAGGHDKTGSKTLKANEQLYFQTLAKQKINLTGPSPAAFEEMIKSGAADALAAKKAIGVSGPVAPDTNAAEAHYVAGLGYLGQGQQENARKEFTNALALSPDFLNAQLALDWL</sequence>
<reference evidence="6" key="1">
    <citation type="submission" date="2016-10" db="EMBL/GenBank/DDBJ databases">
        <authorList>
            <person name="Varghese N."/>
            <person name="Submissions S."/>
        </authorList>
    </citation>
    <scope>NUCLEOTIDE SEQUENCE [LARGE SCALE GENOMIC DNA]</scope>
    <source>
        <strain evidence="6">Gh-48</strain>
    </source>
</reference>
<dbReference type="STRING" id="551995.SAMN05192574_105207"/>
<keyword evidence="2 3" id="KW-0802">TPR repeat</keyword>
<dbReference type="InterPro" id="IPR019734">
    <property type="entry name" value="TPR_rpt"/>
</dbReference>
<dbReference type="InterPro" id="IPR033396">
    <property type="entry name" value="DUF5107"/>
</dbReference>
<dbReference type="InterPro" id="IPR051685">
    <property type="entry name" value="Ycf3/AcsC/BcsC/TPR_MFPF"/>
</dbReference>
<dbReference type="Gene3D" id="1.25.40.10">
    <property type="entry name" value="Tetratricopeptide repeat domain"/>
    <property type="match status" value="3"/>
</dbReference>
<accession>A0A1H8LQU9</accession>
<name>A0A1H8LQU9_9SPHI</name>
<dbReference type="Pfam" id="PF17128">
    <property type="entry name" value="DUF5107"/>
    <property type="match status" value="1"/>
</dbReference>
<proteinExistence type="predicted"/>
<feature type="domain" description="DUF5107" evidence="4">
    <location>
        <begin position="55"/>
        <end position="339"/>
    </location>
</feature>
<dbReference type="SMART" id="SM00028">
    <property type="entry name" value="TPR"/>
    <property type="match status" value="7"/>
</dbReference>
<dbReference type="PROSITE" id="PS50005">
    <property type="entry name" value="TPR"/>
    <property type="match status" value="1"/>
</dbReference>
<dbReference type="PANTHER" id="PTHR44943">
    <property type="entry name" value="CELLULOSE SYNTHASE OPERON PROTEIN C"/>
    <property type="match status" value="1"/>
</dbReference>
<dbReference type="Proteomes" id="UP000198942">
    <property type="component" value="Unassembled WGS sequence"/>
</dbReference>
<dbReference type="InterPro" id="IPR011990">
    <property type="entry name" value="TPR-like_helical_dom_sf"/>
</dbReference>
<dbReference type="EMBL" id="FOCL01000005">
    <property type="protein sequence ID" value="SEO07463.1"/>
    <property type="molecule type" value="Genomic_DNA"/>
</dbReference>
<organism evidence="5 6">
    <name type="scientific">Mucilaginibacter gossypiicola</name>
    <dbReference type="NCBI Taxonomy" id="551995"/>
    <lineage>
        <taxon>Bacteria</taxon>
        <taxon>Pseudomonadati</taxon>
        <taxon>Bacteroidota</taxon>
        <taxon>Sphingobacteriia</taxon>
        <taxon>Sphingobacteriales</taxon>
        <taxon>Sphingobacteriaceae</taxon>
        <taxon>Mucilaginibacter</taxon>
    </lineage>
</organism>
<dbReference type="Pfam" id="PF13432">
    <property type="entry name" value="TPR_16"/>
    <property type="match status" value="2"/>
</dbReference>
<dbReference type="AlphaFoldDB" id="A0A1H8LQU9"/>